<dbReference type="RefSeq" id="WP_146790366.1">
    <property type="nucleotide sequence ID" value="NZ_BAABIO010000003.1"/>
</dbReference>
<protein>
    <submittedName>
        <fullName evidence="1">Uncharacterized protein</fullName>
    </submittedName>
</protein>
<dbReference type="AlphaFoldDB" id="A0A5B8UM46"/>
<dbReference type="OrthoDB" id="956134at2"/>
<evidence type="ECO:0000313" key="1">
    <source>
        <dbReference type="EMBL" id="QEC57734.1"/>
    </source>
</evidence>
<dbReference type="EMBL" id="CP042433">
    <property type="protein sequence ID" value="QEC57734.1"/>
    <property type="molecule type" value="Genomic_DNA"/>
</dbReference>
<sequence>MIKSSEFRLGNYLMHKTGVRVLTVACTFEHFALMAKDGGKDLFPVVLSPKLLDGCGFVENKKYALLPESREFVLALPVMGSGDVNIKAYVKNNKECFARLMMNNVPLSNNLFHLHSLQNLYFAFTAQELLIKP</sequence>
<accession>A0A5B8UM46</accession>
<name>A0A5B8UM46_9BACT</name>
<organism evidence="1 2">
    <name type="scientific">Flavisolibacter ginsenosidimutans</name>
    <dbReference type="NCBI Taxonomy" id="661481"/>
    <lineage>
        <taxon>Bacteria</taxon>
        <taxon>Pseudomonadati</taxon>
        <taxon>Bacteroidota</taxon>
        <taxon>Chitinophagia</taxon>
        <taxon>Chitinophagales</taxon>
        <taxon>Chitinophagaceae</taxon>
        <taxon>Flavisolibacter</taxon>
    </lineage>
</organism>
<gene>
    <name evidence="1" type="ORF">FSB75_18110</name>
</gene>
<proteinExistence type="predicted"/>
<dbReference type="KEGG" id="fgg:FSB75_18110"/>
<keyword evidence="2" id="KW-1185">Reference proteome</keyword>
<reference evidence="1 2" key="1">
    <citation type="journal article" date="2015" name="Int. J. Syst. Evol. Microbiol.">
        <title>Flavisolibacter ginsenosidimutans sp. nov., with ginsenoside-converting activity isolated from soil used for cultivating ginseng.</title>
        <authorList>
            <person name="Zhao Y."/>
            <person name="Liu Q."/>
            <person name="Kang M.S."/>
            <person name="Jin F."/>
            <person name="Yu H."/>
            <person name="Im W.T."/>
        </authorList>
    </citation>
    <scope>NUCLEOTIDE SEQUENCE [LARGE SCALE GENOMIC DNA]</scope>
    <source>
        <strain evidence="1 2">Gsoil 636</strain>
    </source>
</reference>
<dbReference type="Proteomes" id="UP000321204">
    <property type="component" value="Chromosome"/>
</dbReference>
<evidence type="ECO:0000313" key="2">
    <source>
        <dbReference type="Proteomes" id="UP000321204"/>
    </source>
</evidence>